<dbReference type="Gene3D" id="3.20.20.370">
    <property type="entry name" value="Glycoside hydrolase/deacetylase"/>
    <property type="match status" value="1"/>
</dbReference>
<dbReference type="GO" id="GO:0006032">
    <property type="term" value="P:chitin catabolic process"/>
    <property type="evidence" value="ECO:0007669"/>
    <property type="project" value="UniProtKB-KW"/>
</dbReference>
<keyword evidence="10" id="KW-1185">Reference proteome</keyword>
<dbReference type="PANTHER" id="PTHR10587">
    <property type="entry name" value="GLYCOSYL TRANSFERASE-RELATED"/>
    <property type="match status" value="1"/>
</dbReference>
<dbReference type="GO" id="GO:0004099">
    <property type="term" value="F:chitin deacetylase activity"/>
    <property type="evidence" value="ECO:0007669"/>
    <property type="project" value="UniProtKB-EC"/>
</dbReference>
<evidence type="ECO:0000256" key="6">
    <source>
        <dbReference type="SAM" id="MobiDB-lite"/>
    </source>
</evidence>
<evidence type="ECO:0000259" key="8">
    <source>
        <dbReference type="PROSITE" id="PS51677"/>
    </source>
</evidence>
<dbReference type="InterPro" id="IPR011330">
    <property type="entry name" value="Glyco_hydro/deAcase_b/a-brl"/>
</dbReference>
<comment type="caution">
    <text evidence="9">The sequence shown here is derived from an EMBL/GenBank/DDBJ whole genome shotgun (WGS) entry which is preliminary data.</text>
</comment>
<evidence type="ECO:0000256" key="1">
    <source>
        <dbReference type="ARBA" id="ARBA00001941"/>
    </source>
</evidence>
<keyword evidence="2" id="KW-0119">Carbohydrate metabolism</keyword>
<feature type="region of interest" description="Disordered" evidence="6">
    <location>
        <begin position="150"/>
        <end position="183"/>
    </location>
</feature>
<gene>
    <name evidence="9" type="ORF">B0T24DRAFT_533872</name>
</gene>
<organism evidence="9 10">
    <name type="scientific">Lasiosphaeria ovina</name>
    <dbReference type="NCBI Taxonomy" id="92902"/>
    <lineage>
        <taxon>Eukaryota</taxon>
        <taxon>Fungi</taxon>
        <taxon>Dikarya</taxon>
        <taxon>Ascomycota</taxon>
        <taxon>Pezizomycotina</taxon>
        <taxon>Sordariomycetes</taxon>
        <taxon>Sordariomycetidae</taxon>
        <taxon>Sordariales</taxon>
        <taxon>Lasiosphaeriaceae</taxon>
        <taxon>Lasiosphaeria</taxon>
    </lineage>
</organism>
<dbReference type="Pfam" id="PF01522">
    <property type="entry name" value="Polysacc_deac_1"/>
    <property type="match status" value="1"/>
</dbReference>
<protein>
    <recommendedName>
        <fullName evidence="4">chitin deacetylase</fullName>
        <ecNumber evidence="4">3.5.1.41</ecNumber>
    </recommendedName>
</protein>
<comment type="catalytic activity">
    <reaction evidence="5">
        <text>[(1-&gt;4)-N-acetyl-beta-D-glucosaminyl](n) + n H2O = chitosan + n acetate</text>
        <dbReference type="Rhea" id="RHEA:10464"/>
        <dbReference type="Rhea" id="RHEA-COMP:9593"/>
        <dbReference type="Rhea" id="RHEA-COMP:9597"/>
        <dbReference type="ChEBI" id="CHEBI:15377"/>
        <dbReference type="ChEBI" id="CHEBI:17029"/>
        <dbReference type="ChEBI" id="CHEBI:30089"/>
        <dbReference type="ChEBI" id="CHEBI:57704"/>
        <dbReference type="EC" id="3.5.1.41"/>
    </reaction>
    <physiologicalReaction direction="left-to-right" evidence="5">
        <dbReference type="Rhea" id="RHEA:10465"/>
    </physiologicalReaction>
</comment>
<evidence type="ECO:0000256" key="4">
    <source>
        <dbReference type="ARBA" id="ARBA00024056"/>
    </source>
</evidence>
<dbReference type="EMBL" id="JAULSN010000007">
    <property type="protein sequence ID" value="KAK3366959.1"/>
    <property type="molecule type" value="Genomic_DNA"/>
</dbReference>
<keyword evidence="2" id="KW-0146">Chitin degradation</keyword>
<evidence type="ECO:0000256" key="3">
    <source>
        <dbReference type="ARBA" id="ARBA00023285"/>
    </source>
</evidence>
<dbReference type="InterPro" id="IPR002509">
    <property type="entry name" value="NODB_dom"/>
</dbReference>
<feature type="domain" description="NodB homology" evidence="8">
    <location>
        <begin position="52"/>
        <end position="266"/>
    </location>
</feature>
<dbReference type="AlphaFoldDB" id="A0AAE0N2F3"/>
<evidence type="ECO:0000256" key="2">
    <source>
        <dbReference type="ARBA" id="ARBA00023024"/>
    </source>
</evidence>
<evidence type="ECO:0000256" key="7">
    <source>
        <dbReference type="SAM" id="Phobius"/>
    </source>
</evidence>
<evidence type="ECO:0000313" key="9">
    <source>
        <dbReference type="EMBL" id="KAK3366959.1"/>
    </source>
</evidence>
<keyword evidence="3" id="KW-0170">Cobalt</keyword>
<comment type="cofactor">
    <cofactor evidence="1">
        <name>Co(2+)</name>
        <dbReference type="ChEBI" id="CHEBI:48828"/>
    </cofactor>
</comment>
<sequence length="281" mass="31269">MAALTIAAAVVAVVLVLPLYMVYKPPSLLMRYFAHRWGDDVLWRLWLPSSHRVVALTIDDAPSDYSPDILRALAASGAHATFFVVGSQVPGREAVLRDIVRAGHELANHGMRDEPARALSDAELERQIRDTQRYIDDAYWYAYHSPDDGPPPDDVGDYDSPAAAARRAARGAPGPPTPRKNNYYRPGSGFFSARMRALMRKLGRRIVLGSIYPHDAQIGYWWVNAKHILSMLSPGGIIICHDRRSWTVPMLQKVLPEMQRRGYRAVTLTELLDEGAAVAGD</sequence>
<dbReference type="InterPro" id="IPR050248">
    <property type="entry name" value="Polysacc_deacetylase_ArnD"/>
</dbReference>
<keyword evidence="2" id="KW-0624">Polysaccharide degradation</keyword>
<evidence type="ECO:0000313" key="10">
    <source>
        <dbReference type="Proteomes" id="UP001287356"/>
    </source>
</evidence>
<keyword evidence="7" id="KW-0472">Membrane</keyword>
<name>A0AAE0N2F3_9PEZI</name>
<reference evidence="9" key="1">
    <citation type="journal article" date="2023" name="Mol. Phylogenet. Evol.">
        <title>Genome-scale phylogeny and comparative genomics of the fungal order Sordariales.</title>
        <authorList>
            <person name="Hensen N."/>
            <person name="Bonometti L."/>
            <person name="Westerberg I."/>
            <person name="Brannstrom I.O."/>
            <person name="Guillou S."/>
            <person name="Cros-Aarteil S."/>
            <person name="Calhoun S."/>
            <person name="Haridas S."/>
            <person name="Kuo A."/>
            <person name="Mondo S."/>
            <person name="Pangilinan J."/>
            <person name="Riley R."/>
            <person name="LaButti K."/>
            <person name="Andreopoulos B."/>
            <person name="Lipzen A."/>
            <person name="Chen C."/>
            <person name="Yan M."/>
            <person name="Daum C."/>
            <person name="Ng V."/>
            <person name="Clum A."/>
            <person name="Steindorff A."/>
            <person name="Ohm R.A."/>
            <person name="Martin F."/>
            <person name="Silar P."/>
            <person name="Natvig D.O."/>
            <person name="Lalanne C."/>
            <person name="Gautier V."/>
            <person name="Ament-Velasquez S.L."/>
            <person name="Kruys A."/>
            <person name="Hutchinson M.I."/>
            <person name="Powell A.J."/>
            <person name="Barry K."/>
            <person name="Miller A.N."/>
            <person name="Grigoriev I.V."/>
            <person name="Debuchy R."/>
            <person name="Gladieux P."/>
            <person name="Hiltunen Thoren M."/>
            <person name="Johannesson H."/>
        </authorList>
    </citation>
    <scope>NUCLEOTIDE SEQUENCE</scope>
    <source>
        <strain evidence="9">CBS 958.72</strain>
    </source>
</reference>
<dbReference type="Proteomes" id="UP001287356">
    <property type="component" value="Unassembled WGS sequence"/>
</dbReference>
<feature type="compositionally biased region" description="Low complexity" evidence="6">
    <location>
        <begin position="158"/>
        <end position="172"/>
    </location>
</feature>
<feature type="transmembrane region" description="Helical" evidence="7">
    <location>
        <begin position="6"/>
        <end position="23"/>
    </location>
</feature>
<dbReference type="GO" id="GO:0005975">
    <property type="term" value="P:carbohydrate metabolic process"/>
    <property type="evidence" value="ECO:0007669"/>
    <property type="project" value="InterPro"/>
</dbReference>
<proteinExistence type="predicted"/>
<dbReference type="EC" id="3.5.1.41" evidence="4"/>
<reference evidence="9" key="2">
    <citation type="submission" date="2023-06" db="EMBL/GenBank/DDBJ databases">
        <authorList>
            <consortium name="Lawrence Berkeley National Laboratory"/>
            <person name="Haridas S."/>
            <person name="Hensen N."/>
            <person name="Bonometti L."/>
            <person name="Westerberg I."/>
            <person name="Brannstrom I.O."/>
            <person name="Guillou S."/>
            <person name="Cros-Aarteil S."/>
            <person name="Calhoun S."/>
            <person name="Kuo A."/>
            <person name="Mondo S."/>
            <person name="Pangilinan J."/>
            <person name="Riley R."/>
            <person name="Labutti K."/>
            <person name="Andreopoulos B."/>
            <person name="Lipzen A."/>
            <person name="Chen C."/>
            <person name="Yanf M."/>
            <person name="Daum C."/>
            <person name="Ng V."/>
            <person name="Clum A."/>
            <person name="Steindorff A."/>
            <person name="Ohm R."/>
            <person name="Martin F."/>
            <person name="Silar P."/>
            <person name="Natvig D."/>
            <person name="Lalanne C."/>
            <person name="Gautier V."/>
            <person name="Ament-Velasquez S.L."/>
            <person name="Kruys A."/>
            <person name="Hutchinson M.I."/>
            <person name="Powell A.J."/>
            <person name="Barry K."/>
            <person name="Miller A.N."/>
            <person name="Grigoriev I.V."/>
            <person name="Debuchy R."/>
            <person name="Gladieux P."/>
            <person name="Thoren M.H."/>
            <person name="Johannesson H."/>
        </authorList>
    </citation>
    <scope>NUCLEOTIDE SEQUENCE</scope>
    <source>
        <strain evidence="9">CBS 958.72</strain>
    </source>
</reference>
<dbReference type="CDD" id="cd10958">
    <property type="entry name" value="CE4_NodB_like_2"/>
    <property type="match status" value="1"/>
</dbReference>
<dbReference type="PANTHER" id="PTHR10587:SF137">
    <property type="entry name" value="4-DEOXY-4-FORMAMIDO-L-ARABINOSE-PHOSPHOUNDECAPRENOL DEFORMYLASE ARND-RELATED"/>
    <property type="match status" value="1"/>
</dbReference>
<accession>A0AAE0N2F3</accession>
<keyword evidence="7" id="KW-1133">Transmembrane helix</keyword>
<dbReference type="GO" id="GO:0009272">
    <property type="term" value="P:fungal-type cell wall biogenesis"/>
    <property type="evidence" value="ECO:0007669"/>
    <property type="project" value="UniProtKB-ARBA"/>
</dbReference>
<dbReference type="PROSITE" id="PS51677">
    <property type="entry name" value="NODB"/>
    <property type="match status" value="1"/>
</dbReference>
<keyword evidence="7" id="KW-0812">Transmembrane</keyword>
<dbReference type="SUPFAM" id="SSF88713">
    <property type="entry name" value="Glycoside hydrolase/deacetylase"/>
    <property type="match status" value="1"/>
</dbReference>
<evidence type="ECO:0000256" key="5">
    <source>
        <dbReference type="ARBA" id="ARBA00048494"/>
    </source>
</evidence>